<comment type="caution">
    <text evidence="1">The sequence shown here is derived from an EMBL/GenBank/DDBJ whole genome shotgun (WGS) entry which is preliminary data.</text>
</comment>
<evidence type="ECO:0000313" key="2">
    <source>
        <dbReference type="Proteomes" id="UP000828390"/>
    </source>
</evidence>
<dbReference type="EMBL" id="JAIWYP010000003">
    <property type="protein sequence ID" value="KAH3855088.1"/>
    <property type="molecule type" value="Genomic_DNA"/>
</dbReference>
<keyword evidence="2" id="KW-1185">Reference proteome</keyword>
<reference evidence="1" key="1">
    <citation type="journal article" date="2019" name="bioRxiv">
        <title>The Genome of the Zebra Mussel, Dreissena polymorpha: A Resource for Invasive Species Research.</title>
        <authorList>
            <person name="McCartney M.A."/>
            <person name="Auch B."/>
            <person name="Kono T."/>
            <person name="Mallez S."/>
            <person name="Zhang Y."/>
            <person name="Obille A."/>
            <person name="Becker A."/>
            <person name="Abrahante J.E."/>
            <person name="Garbe J."/>
            <person name="Badalamenti J.P."/>
            <person name="Herman A."/>
            <person name="Mangelson H."/>
            <person name="Liachko I."/>
            <person name="Sullivan S."/>
            <person name="Sone E.D."/>
            <person name="Koren S."/>
            <person name="Silverstein K.A.T."/>
            <person name="Beckman K.B."/>
            <person name="Gohl D.M."/>
        </authorList>
    </citation>
    <scope>NUCLEOTIDE SEQUENCE</scope>
    <source>
        <strain evidence="1">Duluth1</strain>
        <tissue evidence="1">Whole animal</tissue>
    </source>
</reference>
<dbReference type="Proteomes" id="UP000828390">
    <property type="component" value="Unassembled WGS sequence"/>
</dbReference>
<dbReference type="AlphaFoldDB" id="A0A9D4R5K7"/>
<protein>
    <submittedName>
        <fullName evidence="1">Uncharacterized protein</fullName>
    </submittedName>
</protein>
<gene>
    <name evidence="1" type="ORF">DPMN_097648</name>
</gene>
<organism evidence="1 2">
    <name type="scientific">Dreissena polymorpha</name>
    <name type="common">Zebra mussel</name>
    <name type="synonym">Mytilus polymorpha</name>
    <dbReference type="NCBI Taxonomy" id="45954"/>
    <lineage>
        <taxon>Eukaryota</taxon>
        <taxon>Metazoa</taxon>
        <taxon>Spiralia</taxon>
        <taxon>Lophotrochozoa</taxon>
        <taxon>Mollusca</taxon>
        <taxon>Bivalvia</taxon>
        <taxon>Autobranchia</taxon>
        <taxon>Heteroconchia</taxon>
        <taxon>Euheterodonta</taxon>
        <taxon>Imparidentia</taxon>
        <taxon>Neoheterodontei</taxon>
        <taxon>Myida</taxon>
        <taxon>Dreissenoidea</taxon>
        <taxon>Dreissenidae</taxon>
        <taxon>Dreissena</taxon>
    </lineage>
</organism>
<sequence>MSKVQCLQTCIERCRGTNLLADLELAPGWTWQVGTCITSCIVLRMVANRGMAL</sequence>
<accession>A0A9D4R5K7</accession>
<proteinExistence type="predicted"/>
<reference evidence="1" key="2">
    <citation type="submission" date="2020-11" db="EMBL/GenBank/DDBJ databases">
        <authorList>
            <person name="McCartney M.A."/>
            <person name="Auch B."/>
            <person name="Kono T."/>
            <person name="Mallez S."/>
            <person name="Becker A."/>
            <person name="Gohl D.M."/>
            <person name="Silverstein K.A.T."/>
            <person name="Koren S."/>
            <person name="Bechman K.B."/>
            <person name="Herman A."/>
            <person name="Abrahante J.E."/>
            <person name="Garbe J."/>
        </authorList>
    </citation>
    <scope>NUCLEOTIDE SEQUENCE</scope>
    <source>
        <strain evidence="1">Duluth1</strain>
        <tissue evidence="1">Whole animal</tissue>
    </source>
</reference>
<evidence type="ECO:0000313" key="1">
    <source>
        <dbReference type="EMBL" id="KAH3855088.1"/>
    </source>
</evidence>
<name>A0A9D4R5K7_DREPO</name>